<name>A0ABU5PF64_9BACL</name>
<dbReference type="InterPro" id="IPR001119">
    <property type="entry name" value="SLH_dom"/>
</dbReference>
<dbReference type="PROSITE" id="PS51272">
    <property type="entry name" value="SLH"/>
    <property type="match status" value="1"/>
</dbReference>
<dbReference type="SUPFAM" id="SSF55797">
    <property type="entry name" value="PR-1-like"/>
    <property type="match status" value="1"/>
</dbReference>
<dbReference type="Pfam" id="PF00395">
    <property type="entry name" value="SLH"/>
    <property type="match status" value="1"/>
</dbReference>
<protein>
    <submittedName>
        <fullName evidence="2">S-layer homology domain-containing protein</fullName>
    </submittedName>
</protein>
<keyword evidence="3" id="KW-1185">Reference proteome</keyword>
<dbReference type="CDD" id="cd05379">
    <property type="entry name" value="CAP_bacterial"/>
    <property type="match status" value="1"/>
</dbReference>
<evidence type="ECO:0000313" key="3">
    <source>
        <dbReference type="Proteomes" id="UP001292216"/>
    </source>
</evidence>
<evidence type="ECO:0000259" key="1">
    <source>
        <dbReference type="PROSITE" id="PS51272"/>
    </source>
</evidence>
<comment type="caution">
    <text evidence="2">The sequence shown here is derived from an EMBL/GenBank/DDBJ whole genome shotgun (WGS) entry which is preliminary data.</text>
</comment>
<dbReference type="Proteomes" id="UP001292216">
    <property type="component" value="Unassembled WGS sequence"/>
</dbReference>
<dbReference type="InterPro" id="IPR014044">
    <property type="entry name" value="CAP_dom"/>
</dbReference>
<feature type="domain" description="SLH" evidence="1">
    <location>
        <begin position="457"/>
        <end position="520"/>
    </location>
</feature>
<organism evidence="2 3">
    <name type="scientific">Paenibacillus phoenicis</name>
    <dbReference type="NCBI Taxonomy" id="554117"/>
    <lineage>
        <taxon>Bacteria</taxon>
        <taxon>Bacillati</taxon>
        <taxon>Bacillota</taxon>
        <taxon>Bacilli</taxon>
        <taxon>Bacillales</taxon>
        <taxon>Paenibacillaceae</taxon>
        <taxon>Paenibacillus</taxon>
    </lineage>
</organism>
<dbReference type="EMBL" id="JAYERP010000001">
    <property type="protein sequence ID" value="MEA3568412.1"/>
    <property type="molecule type" value="Genomic_DNA"/>
</dbReference>
<sequence>MLGWRKISIHLIAALGITFCAFLLPKCVYAEQLDSMLPERSKEEIIDHWRLWNTGTSGTSPAFAEEPATTAPYLPGKLNDEYLKRGLDTANFYRFITGLPSDLQLDPQLNRQAQHGSVLVSTVGQLTHWPKQPADMLKEFYDIGYKSSSSSNLYYTSGSNGNILVDSVNAYMDDSDVSNIDRLGHRRWVLSPQLKNIGFGLAYKSNPAKGSGYYSAMQVFDTSRSDSLNFNYSLYPNKGYFPLEYFNGQQAWSVQLNPERFEAPSLSDVKVELTRLSDQRTWNFNHEMVKEEFPAGYRNVDSEDLKWQQQAYFNVDTTKYGHVYAIIFRPDDVQMIQDGEQFSVNITGLRKIDGTPAEISYQTHFFKIDPSRTNELQNLSTQTKEISIKQNGQAELPTVIASYSNGLRFTVESNYKLTTSSDLIQINGNIIKGIKPGRAELLFEYEGQQLKLTVNISGRSNFSDVDSHWASSAIAWAIDREIASGYKDGTFKPNNPITEAEFFAMLFKLYSNSSMVQSMKKSAGTAYYDRGAWSDEYYRFAGTLNLDVDDSIKDIKLRNQPITRLQVARIVAGLGGRNYSDDDSIRYLFNMGYTSGKTSATVEGYAGDDKLTRAEAIVFLKNLYELGYDIWPKPLSPTPFSENEKNGGFPDNTVRAIYSLDHSLFIKGTFPEVAGKTFSVHINGPSPLSKRLMTRSVTADDYGNFSLTITGLEEPSLSIDIETRENFMYWLKVEAGNATVNAYQN</sequence>
<gene>
    <name evidence="2" type="ORF">U9M73_00165</name>
</gene>
<dbReference type="Gene3D" id="3.40.33.10">
    <property type="entry name" value="CAP"/>
    <property type="match status" value="1"/>
</dbReference>
<accession>A0ABU5PF64</accession>
<evidence type="ECO:0000313" key="2">
    <source>
        <dbReference type="EMBL" id="MEA3568412.1"/>
    </source>
</evidence>
<reference evidence="2 3" key="1">
    <citation type="submission" date="2023-12" db="EMBL/GenBank/DDBJ databases">
        <title>Whole genome sequencing of Paenibacillus phoenicis isolated from the Phoenix Mars Lander spacecraft assembly facility.</title>
        <authorList>
            <person name="Garcia A."/>
            <person name="Venkateswaran K."/>
        </authorList>
    </citation>
    <scope>NUCLEOTIDE SEQUENCE [LARGE SCALE GENOMIC DNA]</scope>
    <source>
        <strain evidence="2 3">3PO2SA</strain>
    </source>
</reference>
<proteinExistence type="predicted"/>
<dbReference type="RefSeq" id="WP_323075816.1">
    <property type="nucleotide sequence ID" value="NZ_CBCSKM010000024.1"/>
</dbReference>
<dbReference type="Pfam" id="PF00188">
    <property type="entry name" value="CAP"/>
    <property type="match status" value="1"/>
</dbReference>
<dbReference type="InterPro" id="IPR035940">
    <property type="entry name" value="CAP_sf"/>
</dbReference>